<accession>V4PSX1</accession>
<dbReference type="OrthoDB" id="9788334at2"/>
<comment type="similarity">
    <text evidence="2 6">Belongs to the flagella basal body rod proteins family.</text>
</comment>
<dbReference type="InterPro" id="IPR006300">
    <property type="entry name" value="FlgB"/>
</dbReference>
<name>V4PSX1_9CAUL</name>
<dbReference type="InterPro" id="IPR001444">
    <property type="entry name" value="Flag_bb_rod_N"/>
</dbReference>
<evidence type="ECO:0000256" key="1">
    <source>
        <dbReference type="ARBA" id="ARBA00004117"/>
    </source>
</evidence>
<keyword evidence="9" id="KW-1185">Reference proteome</keyword>
<dbReference type="EMBL" id="AWGB01000017">
    <property type="protein sequence ID" value="ESQ91436.1"/>
    <property type="molecule type" value="Genomic_DNA"/>
</dbReference>
<organism evidence="8 9">
    <name type="scientific">Asticcacaulis benevestitus DSM 16100 = ATCC BAA-896</name>
    <dbReference type="NCBI Taxonomy" id="1121022"/>
    <lineage>
        <taxon>Bacteria</taxon>
        <taxon>Pseudomonadati</taxon>
        <taxon>Pseudomonadota</taxon>
        <taxon>Alphaproteobacteria</taxon>
        <taxon>Caulobacterales</taxon>
        <taxon>Caulobacteraceae</taxon>
        <taxon>Asticcacaulis</taxon>
    </lineage>
</organism>
<evidence type="ECO:0000256" key="3">
    <source>
        <dbReference type="ARBA" id="ARBA00014376"/>
    </source>
</evidence>
<evidence type="ECO:0000313" key="8">
    <source>
        <dbReference type="EMBL" id="ESQ91436.1"/>
    </source>
</evidence>
<feature type="domain" description="Flagellar basal body rod protein N-terminal" evidence="7">
    <location>
        <begin position="21"/>
        <end position="39"/>
    </location>
</feature>
<comment type="subunit">
    <text evidence="6">The basal body constitutes a major portion of the flagellar organelle and consists of a number of rings mounted on a central rod.</text>
</comment>
<reference evidence="8 9" key="1">
    <citation type="journal article" date="2014" name="Nature">
        <title>Sequential evolution of bacterial morphology by co-option of a developmental regulator.</title>
        <authorList>
            <person name="Jiang C."/>
            <person name="Brown P.J."/>
            <person name="Ducret A."/>
            <person name="Brun Y.V."/>
        </authorList>
    </citation>
    <scope>NUCLEOTIDE SEQUENCE [LARGE SCALE GENOMIC DNA]</scope>
    <source>
        <strain evidence="8 9">DSM 16100</strain>
    </source>
</reference>
<evidence type="ECO:0000259" key="7">
    <source>
        <dbReference type="Pfam" id="PF00460"/>
    </source>
</evidence>
<comment type="caution">
    <text evidence="8">The sequence shown here is derived from an EMBL/GenBank/DDBJ whole genome shotgun (WGS) entry which is preliminary data.</text>
</comment>
<dbReference type="GO" id="GO:0030694">
    <property type="term" value="C:bacterial-type flagellum basal body, rod"/>
    <property type="evidence" value="ECO:0007669"/>
    <property type="project" value="InterPro"/>
</dbReference>
<keyword evidence="4 6" id="KW-0975">Bacterial flagellum</keyword>
<sequence length="138" mass="14911">MSTQDIGLMSALKQRMGWLNDRQKVVAQNVANASTPGFKPRDLRAQDFGALVAGATEGNDNLGMVQTNAMHMAVDGGGVKHGKEVVSPDSETTMDGNSVVLEEQMIKMSESRMQFQAAVSFYEKSMAMVRMAARAPGR</sequence>
<evidence type="ECO:0000313" key="9">
    <source>
        <dbReference type="Proteomes" id="UP000017837"/>
    </source>
</evidence>
<dbReference type="PIRSF" id="PIRSF002889">
    <property type="entry name" value="Rod_FlgB"/>
    <property type="match status" value="1"/>
</dbReference>
<dbReference type="Pfam" id="PF00460">
    <property type="entry name" value="Flg_bb_rod"/>
    <property type="match status" value="1"/>
</dbReference>
<dbReference type="AlphaFoldDB" id="V4PSX1"/>
<gene>
    <name evidence="8" type="ORF">ABENE_10510</name>
</gene>
<dbReference type="RefSeq" id="WP_018080850.1">
    <property type="nucleotide sequence ID" value="NZ_AQWM01000003.1"/>
</dbReference>
<dbReference type="eggNOG" id="COG1815">
    <property type="taxonomic scope" value="Bacteria"/>
</dbReference>
<dbReference type="PATRIC" id="fig|1121022.4.peg.2122"/>
<comment type="function">
    <text evidence="5 6">Structural component of flagellum, the bacterial motility apparatus. Part of the rod structure of flagellar basal body.</text>
</comment>
<evidence type="ECO:0000256" key="5">
    <source>
        <dbReference type="ARBA" id="ARBA00024934"/>
    </source>
</evidence>
<dbReference type="STRING" id="1121022.GCA_000376105_01184"/>
<dbReference type="Proteomes" id="UP000017837">
    <property type="component" value="Unassembled WGS sequence"/>
</dbReference>
<evidence type="ECO:0000256" key="4">
    <source>
        <dbReference type="ARBA" id="ARBA00023143"/>
    </source>
</evidence>
<proteinExistence type="inferred from homology"/>
<comment type="subcellular location">
    <subcellularLocation>
        <location evidence="1 6">Bacterial flagellum basal body</location>
    </subcellularLocation>
</comment>
<evidence type="ECO:0000256" key="6">
    <source>
        <dbReference type="PIRNR" id="PIRNR002889"/>
    </source>
</evidence>
<evidence type="ECO:0000256" key="2">
    <source>
        <dbReference type="ARBA" id="ARBA00009677"/>
    </source>
</evidence>
<dbReference type="NCBIfam" id="TIGR01396">
    <property type="entry name" value="FlgB"/>
    <property type="match status" value="1"/>
</dbReference>
<dbReference type="GO" id="GO:0071973">
    <property type="term" value="P:bacterial-type flagellum-dependent cell motility"/>
    <property type="evidence" value="ECO:0007669"/>
    <property type="project" value="InterPro"/>
</dbReference>
<protein>
    <recommendedName>
        <fullName evidence="3 6">Flagellar basal body rod protein FlgB</fullName>
    </recommendedName>
</protein>